<name>A0A2I0HFS9_PUNGR</name>
<dbReference type="AlphaFoldDB" id="A0A2I0HFS9"/>
<organism evidence="2 3">
    <name type="scientific">Punica granatum</name>
    <name type="common">Pomegranate</name>
    <dbReference type="NCBI Taxonomy" id="22663"/>
    <lineage>
        <taxon>Eukaryota</taxon>
        <taxon>Viridiplantae</taxon>
        <taxon>Streptophyta</taxon>
        <taxon>Embryophyta</taxon>
        <taxon>Tracheophyta</taxon>
        <taxon>Spermatophyta</taxon>
        <taxon>Magnoliopsida</taxon>
        <taxon>eudicotyledons</taxon>
        <taxon>Gunneridae</taxon>
        <taxon>Pentapetalae</taxon>
        <taxon>rosids</taxon>
        <taxon>malvids</taxon>
        <taxon>Myrtales</taxon>
        <taxon>Lythraceae</taxon>
        <taxon>Punica</taxon>
    </lineage>
</organism>
<comment type="similarity">
    <text evidence="1">Belongs to the peptidase S10 family.</text>
</comment>
<dbReference type="InterPro" id="IPR001563">
    <property type="entry name" value="Peptidase_S10"/>
</dbReference>
<feature type="non-terminal residue" evidence="2">
    <location>
        <position position="1"/>
    </location>
</feature>
<evidence type="ECO:0000313" key="2">
    <source>
        <dbReference type="EMBL" id="PKI26185.1"/>
    </source>
</evidence>
<reference evidence="2 3" key="1">
    <citation type="submission" date="2017-11" db="EMBL/GenBank/DDBJ databases">
        <title>De-novo sequencing of pomegranate (Punica granatum L.) genome.</title>
        <authorList>
            <person name="Akparov Z."/>
            <person name="Amiraslanov A."/>
            <person name="Hajiyeva S."/>
            <person name="Abbasov M."/>
            <person name="Kaur K."/>
            <person name="Hamwieh A."/>
            <person name="Solovyev V."/>
            <person name="Salamov A."/>
            <person name="Braich B."/>
            <person name="Kosarev P."/>
            <person name="Mahmoud A."/>
            <person name="Hajiyev E."/>
            <person name="Babayeva S."/>
            <person name="Izzatullayeva V."/>
            <person name="Mammadov A."/>
            <person name="Mammadov A."/>
            <person name="Sharifova S."/>
            <person name="Ojaghi J."/>
            <person name="Eynullazada K."/>
            <person name="Bayramov B."/>
            <person name="Abdulazimova A."/>
            <person name="Shahmuradov I."/>
        </authorList>
    </citation>
    <scope>NUCLEOTIDE SEQUENCE [LARGE SCALE GENOMIC DNA]</scope>
    <source>
        <strain evidence="3">cv. AG2017</strain>
        <tissue evidence="2">Leaf</tissue>
    </source>
</reference>
<dbReference type="Gene3D" id="3.40.50.1820">
    <property type="entry name" value="alpha/beta hydrolase"/>
    <property type="match status" value="1"/>
</dbReference>
<dbReference type="STRING" id="22663.A0A2I0HFS9"/>
<protein>
    <submittedName>
        <fullName evidence="2">Uncharacterized protein</fullName>
    </submittedName>
</protein>
<dbReference type="EMBL" id="PGOL01035616">
    <property type="protein sequence ID" value="PKI26185.1"/>
    <property type="molecule type" value="Genomic_DNA"/>
</dbReference>
<sequence length="67" mass="7389">YISVGDMEDVELFYYFIESQRDPSADPLMLWFTGGPGCSGFSALAYEIGQYHSFSSPFAGLSLSMDS</sequence>
<gene>
    <name evidence="2" type="ORF">CRG98_049126</name>
</gene>
<dbReference type="Pfam" id="PF00450">
    <property type="entry name" value="Peptidase_S10"/>
    <property type="match status" value="1"/>
</dbReference>
<dbReference type="SUPFAM" id="SSF53474">
    <property type="entry name" value="alpha/beta-Hydrolases"/>
    <property type="match status" value="1"/>
</dbReference>
<comment type="caution">
    <text evidence="2">The sequence shown here is derived from an EMBL/GenBank/DDBJ whole genome shotgun (WGS) entry which is preliminary data.</text>
</comment>
<evidence type="ECO:0000313" key="3">
    <source>
        <dbReference type="Proteomes" id="UP000233551"/>
    </source>
</evidence>
<evidence type="ECO:0000256" key="1">
    <source>
        <dbReference type="ARBA" id="ARBA00009431"/>
    </source>
</evidence>
<dbReference type="Proteomes" id="UP000233551">
    <property type="component" value="Unassembled WGS sequence"/>
</dbReference>
<accession>A0A2I0HFS9</accession>
<dbReference type="GO" id="GO:0004185">
    <property type="term" value="F:serine-type carboxypeptidase activity"/>
    <property type="evidence" value="ECO:0007669"/>
    <property type="project" value="InterPro"/>
</dbReference>
<keyword evidence="3" id="KW-1185">Reference proteome</keyword>
<proteinExistence type="inferred from homology"/>
<dbReference type="GO" id="GO:0006508">
    <property type="term" value="P:proteolysis"/>
    <property type="evidence" value="ECO:0007669"/>
    <property type="project" value="InterPro"/>
</dbReference>
<dbReference type="InterPro" id="IPR029058">
    <property type="entry name" value="AB_hydrolase_fold"/>
</dbReference>